<dbReference type="InterPro" id="IPR038005">
    <property type="entry name" value="RX-like_CC"/>
</dbReference>
<dbReference type="InterPro" id="IPR041118">
    <property type="entry name" value="Rx_N"/>
</dbReference>
<dbReference type="Gramene" id="NC8G0211450.1">
    <property type="protein sequence ID" value="NC8G0211450.1:cds"/>
    <property type="gene ID" value="NC8G0211450"/>
</dbReference>
<reference evidence="5" key="1">
    <citation type="submission" date="2019-09" db="EMBL/GenBank/DDBJ databases">
        <authorList>
            <person name="Zhang L."/>
        </authorList>
    </citation>
    <scope>NUCLEOTIDE SEQUENCE</scope>
</reference>
<name>A0A5K1G4F3_9MAGN</name>
<evidence type="ECO:0000259" key="4">
    <source>
        <dbReference type="Pfam" id="PF18052"/>
    </source>
</evidence>
<dbReference type="CDD" id="cd14798">
    <property type="entry name" value="RX-CC_like"/>
    <property type="match status" value="1"/>
</dbReference>
<proteinExistence type="predicted"/>
<evidence type="ECO:0000256" key="2">
    <source>
        <dbReference type="ARBA" id="ARBA00022741"/>
    </source>
</evidence>
<evidence type="ECO:0000256" key="3">
    <source>
        <dbReference type="ARBA" id="ARBA00022821"/>
    </source>
</evidence>
<accession>A0A5K1G4F3</accession>
<keyword evidence="2" id="KW-0547">Nucleotide-binding</keyword>
<evidence type="ECO:0000313" key="5">
    <source>
        <dbReference type="EMBL" id="VVW70402.1"/>
    </source>
</evidence>
<dbReference type="EMBL" id="LR721786">
    <property type="protein sequence ID" value="VVW70402.1"/>
    <property type="molecule type" value="Genomic_DNA"/>
</dbReference>
<dbReference type="AlphaFoldDB" id="A0A5K1G4F3"/>
<dbReference type="GO" id="GO:0000166">
    <property type="term" value="F:nucleotide binding"/>
    <property type="evidence" value="ECO:0007669"/>
    <property type="project" value="UniProtKB-KW"/>
</dbReference>
<protein>
    <recommendedName>
        <fullName evidence="4">Disease resistance N-terminal domain-containing protein</fullName>
    </recommendedName>
</protein>
<dbReference type="Pfam" id="PF18052">
    <property type="entry name" value="Rx_N"/>
    <property type="match status" value="1"/>
</dbReference>
<organism evidence="5">
    <name type="scientific">Nymphaea colorata</name>
    <name type="common">pocket water lily</name>
    <dbReference type="NCBI Taxonomy" id="210225"/>
    <lineage>
        <taxon>Eukaryota</taxon>
        <taxon>Viridiplantae</taxon>
        <taxon>Streptophyta</taxon>
        <taxon>Embryophyta</taxon>
        <taxon>Tracheophyta</taxon>
        <taxon>Spermatophyta</taxon>
        <taxon>Magnoliopsida</taxon>
        <taxon>Nymphaeales</taxon>
        <taxon>Nymphaeaceae</taxon>
        <taxon>Nymphaea</taxon>
    </lineage>
</organism>
<keyword evidence="3" id="KW-0611">Plant defense</keyword>
<dbReference type="GO" id="GO:0006952">
    <property type="term" value="P:defense response"/>
    <property type="evidence" value="ECO:0007669"/>
    <property type="project" value="UniProtKB-KW"/>
</dbReference>
<sequence length="69" mass="8027">MAEIAVNFLLERLGTYLVKEAELFGGIREEIDELRQELESIKSFLKDADRKRDRSEGIKTWVNQVRCVA</sequence>
<dbReference type="Gene3D" id="1.20.5.4130">
    <property type="match status" value="1"/>
</dbReference>
<gene>
    <name evidence="5" type="ORF">NYM_LOCUS25069</name>
</gene>
<feature type="domain" description="Disease resistance N-terminal" evidence="4">
    <location>
        <begin position="5"/>
        <end position="69"/>
    </location>
</feature>
<evidence type="ECO:0000256" key="1">
    <source>
        <dbReference type="ARBA" id="ARBA00022737"/>
    </source>
</evidence>
<keyword evidence="1" id="KW-0677">Repeat</keyword>